<evidence type="ECO:0000256" key="2">
    <source>
        <dbReference type="ARBA" id="ARBA00022475"/>
    </source>
</evidence>
<feature type="chain" id="PRO_5037381019" description="Flagellar protein" evidence="7">
    <location>
        <begin position="25"/>
        <end position="206"/>
    </location>
</feature>
<organism evidence="8 9">
    <name type="scientific">Paenibacillus montaniterrae</name>
    <dbReference type="NCBI Taxonomy" id="429341"/>
    <lineage>
        <taxon>Bacteria</taxon>
        <taxon>Bacillati</taxon>
        <taxon>Bacillota</taxon>
        <taxon>Bacilli</taxon>
        <taxon>Bacillales</taxon>
        <taxon>Paenibacillaceae</taxon>
        <taxon>Paenibacillus</taxon>
    </lineage>
</organism>
<proteinExistence type="predicted"/>
<name>A0A920CX06_9BACL</name>
<dbReference type="Proteomes" id="UP000683139">
    <property type="component" value="Unassembled WGS sequence"/>
</dbReference>
<evidence type="ECO:0000256" key="7">
    <source>
        <dbReference type="SAM" id="SignalP"/>
    </source>
</evidence>
<dbReference type="Pfam" id="PF04347">
    <property type="entry name" value="FliO"/>
    <property type="match status" value="1"/>
</dbReference>
<evidence type="ECO:0000256" key="4">
    <source>
        <dbReference type="ARBA" id="ARBA00022989"/>
    </source>
</evidence>
<keyword evidence="9" id="KW-1185">Reference proteome</keyword>
<comment type="caution">
    <text evidence="8">The sequence shown here is derived from an EMBL/GenBank/DDBJ whole genome shotgun (WGS) entry which is preliminary data.</text>
</comment>
<evidence type="ECO:0000313" key="9">
    <source>
        <dbReference type="Proteomes" id="UP000683139"/>
    </source>
</evidence>
<reference evidence="8" key="1">
    <citation type="submission" date="2021-03" db="EMBL/GenBank/DDBJ databases">
        <title>Antimicrobial resistance genes in bacteria isolated from Japanese honey, and their potential for conferring macrolide and lincosamide resistance in the American foulbrood pathogen Paenibacillus larvae.</title>
        <authorList>
            <person name="Okamoto M."/>
            <person name="Kumagai M."/>
            <person name="Kanamori H."/>
            <person name="Takamatsu D."/>
        </authorList>
    </citation>
    <scope>NUCLEOTIDE SEQUENCE</scope>
    <source>
        <strain evidence="8">J40TS1</strain>
    </source>
</reference>
<dbReference type="EMBL" id="BOSE01000001">
    <property type="protein sequence ID" value="GIP14559.1"/>
    <property type="molecule type" value="Genomic_DNA"/>
</dbReference>
<keyword evidence="3 6" id="KW-0812">Transmembrane</keyword>
<feature type="signal peptide" evidence="7">
    <location>
        <begin position="1"/>
        <end position="24"/>
    </location>
</feature>
<evidence type="ECO:0000256" key="3">
    <source>
        <dbReference type="ARBA" id="ARBA00022692"/>
    </source>
</evidence>
<sequence length="206" mass="22683">MRKLALKIASSSLFLISLPIVAVAASSNSEQGSDLSSESAPMVQSNLIWDVIKVFLALAVVIALLMLTVKWLSKRNRAWANQRGLRSLGGISLGQNSSLQVIEVADRIYIIGVGEQVTLLDKELDPDKVAQIVAALELSEQSSINIASLKQYFAARFNKGDKSEELQAGSTDMWNERGTFEDLLQAKLDKQAERKHELESILKDKK</sequence>
<gene>
    <name evidence="8" type="ORF">J40TS1_02010</name>
</gene>
<keyword evidence="7" id="KW-0732">Signal</keyword>
<feature type="transmembrane region" description="Helical" evidence="6">
    <location>
        <begin position="48"/>
        <end position="69"/>
    </location>
</feature>
<dbReference type="GO" id="GO:0044781">
    <property type="term" value="P:bacterial-type flagellum organization"/>
    <property type="evidence" value="ECO:0007669"/>
    <property type="project" value="InterPro"/>
</dbReference>
<keyword evidence="4 6" id="KW-1133">Transmembrane helix</keyword>
<evidence type="ECO:0008006" key="10">
    <source>
        <dbReference type="Google" id="ProtNLM"/>
    </source>
</evidence>
<evidence type="ECO:0000256" key="5">
    <source>
        <dbReference type="ARBA" id="ARBA00023136"/>
    </source>
</evidence>
<protein>
    <recommendedName>
        <fullName evidence="10">Flagellar protein</fullName>
    </recommendedName>
</protein>
<keyword evidence="5 6" id="KW-0472">Membrane</keyword>
<dbReference type="InterPro" id="IPR022781">
    <property type="entry name" value="Flagellar_biosynth_FliO"/>
</dbReference>
<accession>A0A920CX06</accession>
<evidence type="ECO:0000256" key="6">
    <source>
        <dbReference type="SAM" id="Phobius"/>
    </source>
</evidence>
<comment type="subcellular location">
    <subcellularLocation>
        <location evidence="1">Cell membrane</location>
    </subcellularLocation>
</comment>
<dbReference type="GO" id="GO:0016020">
    <property type="term" value="C:membrane"/>
    <property type="evidence" value="ECO:0007669"/>
    <property type="project" value="InterPro"/>
</dbReference>
<evidence type="ECO:0000313" key="8">
    <source>
        <dbReference type="EMBL" id="GIP14559.1"/>
    </source>
</evidence>
<evidence type="ECO:0000256" key="1">
    <source>
        <dbReference type="ARBA" id="ARBA00004236"/>
    </source>
</evidence>
<keyword evidence="2" id="KW-1003">Cell membrane</keyword>
<dbReference type="AlphaFoldDB" id="A0A920CX06"/>